<reference evidence="1" key="3">
    <citation type="journal article" date="2000" name="Genome Res.">
        <title>RIKEN integrated sequence analysis (RISA) system--384-format sequencing pipeline with 384 multicapillary sequencer.</title>
        <authorList>
            <person name="Shibata K."/>
            <person name="Itoh M."/>
            <person name="Aizawa K."/>
            <person name="Nagaoka S."/>
            <person name="Sasaki N."/>
            <person name="Carninci P."/>
            <person name="Konno H."/>
            <person name="Akiyama J."/>
            <person name="Nishi K."/>
            <person name="Kitsunai T."/>
            <person name="Tashiro H."/>
            <person name="Itoh M."/>
            <person name="Sumi N."/>
            <person name="Ishii Y."/>
            <person name="Nakamura S."/>
            <person name="Hazama M."/>
            <person name="Nishine T."/>
            <person name="Harada A."/>
            <person name="Yamamoto R."/>
            <person name="Matsumoto H."/>
            <person name="Sakaguchi S."/>
            <person name="Ikegami T."/>
            <person name="Kashiwagi K."/>
            <person name="Fujiwake S."/>
            <person name="Inoue K."/>
            <person name="Togawa Y."/>
            <person name="Izawa M."/>
            <person name="Ohara E."/>
            <person name="Watahiki M."/>
            <person name="Yoneda Y."/>
            <person name="Ishikawa T."/>
            <person name="Ozawa K."/>
            <person name="Tanaka T."/>
            <person name="Matsuura S."/>
            <person name="Kawai J."/>
            <person name="Okazaki Y."/>
            <person name="Muramatsu M."/>
            <person name="Inoue Y."/>
            <person name="Kira A."/>
            <person name="Hayashizaki Y."/>
        </authorList>
    </citation>
    <scope>NUCLEOTIDE SEQUENCE</scope>
    <source>
        <tissue evidence="1">Mammary gland</tissue>
    </source>
</reference>
<reference evidence="1" key="7">
    <citation type="journal article" date="2005" name="Science">
        <title>The Transcriptional Landscape of the Mammalian Genome.</title>
        <authorList>
            <consortium name="The FANTOM Consortium"/>
            <consortium name="Riken Genome Exploration Research Group and Genome Science Group (Genome Network Project Core Group)"/>
        </authorList>
    </citation>
    <scope>NUCLEOTIDE SEQUENCE</scope>
    <source>
        <tissue evidence="1">Mammary gland</tissue>
    </source>
</reference>
<reference evidence="1" key="6">
    <citation type="submission" date="2004-03" db="EMBL/GenBank/DDBJ databases">
        <authorList>
            <person name="Arakawa T."/>
            <person name="Carninci P."/>
            <person name="Fukuda S."/>
            <person name="Hashizume W."/>
            <person name="Hayashida K."/>
            <person name="Hori F."/>
            <person name="Iida J."/>
            <person name="Imamura K."/>
            <person name="Imotani K."/>
            <person name="Itoh M."/>
            <person name="Kanagawa S."/>
            <person name="Kawai J."/>
            <person name="Kojima M."/>
            <person name="Konno H."/>
            <person name="Murata M."/>
            <person name="Nakamura M."/>
            <person name="Ninomiya N."/>
            <person name="Nishiyori H."/>
            <person name="Nomura K."/>
            <person name="Ohno M."/>
            <person name="Sakazume N."/>
            <person name="Sano H."/>
            <person name="Sasaki D."/>
            <person name="Shibata K."/>
            <person name="Shiraki T."/>
            <person name="Tagami M."/>
            <person name="Tagami Y."/>
            <person name="Waki K."/>
            <person name="Watahiki A."/>
            <person name="Muramatsu M."/>
            <person name="Hayashizaki Y."/>
        </authorList>
    </citation>
    <scope>NUCLEOTIDE SEQUENCE</scope>
    <source>
        <tissue evidence="1">Mammary gland</tissue>
    </source>
</reference>
<reference evidence="1" key="1">
    <citation type="journal article" date="1999" name="Methods Enzymol.">
        <title>High-efficiency full-length cDNA cloning.</title>
        <authorList>
            <person name="Carninci P."/>
            <person name="Hayashizaki Y."/>
        </authorList>
    </citation>
    <scope>NUCLEOTIDE SEQUENCE</scope>
    <source>
        <tissue evidence="1">Mammary gland</tissue>
    </source>
</reference>
<reference evidence="1" key="5">
    <citation type="journal article" date="2002" name="Nature">
        <title>Analysis of the mouse transcriptome based on functional annotation of 60,770 full-length cDNAs.</title>
        <authorList>
            <consortium name="The FANTOM Consortium and the RIKEN Genome Exploration Research Group Phase I and II Team"/>
        </authorList>
    </citation>
    <scope>NUCLEOTIDE SEQUENCE</scope>
    <source>
        <tissue evidence="1">Mammary gland</tissue>
    </source>
</reference>
<reference evidence="1" key="8">
    <citation type="journal article" date="2005" name="Science">
        <title>Antisense Transcription in the Mammalian Transcriptome.</title>
        <authorList>
            <consortium name="RIKEN Genome Exploration Research Group and Genome Science Group (Genome Network Project Core Group) and the FANTOM Consortium"/>
        </authorList>
    </citation>
    <scope>NUCLEOTIDE SEQUENCE</scope>
    <source>
        <tissue evidence="1">Mammary gland</tissue>
    </source>
</reference>
<accession>Q3UMH1</accession>
<organism evidence="1">
    <name type="scientific">Mus musculus</name>
    <name type="common">Mouse</name>
    <dbReference type="NCBI Taxonomy" id="10090"/>
    <lineage>
        <taxon>Eukaryota</taxon>
        <taxon>Metazoa</taxon>
        <taxon>Chordata</taxon>
        <taxon>Craniata</taxon>
        <taxon>Vertebrata</taxon>
        <taxon>Euteleostomi</taxon>
        <taxon>Mammalia</taxon>
        <taxon>Eutheria</taxon>
        <taxon>Euarchontoglires</taxon>
        <taxon>Glires</taxon>
        <taxon>Rodentia</taxon>
        <taxon>Myomorpha</taxon>
        <taxon>Muroidea</taxon>
        <taxon>Muridae</taxon>
        <taxon>Murinae</taxon>
        <taxon>Mus</taxon>
        <taxon>Mus</taxon>
    </lineage>
</organism>
<protein>
    <submittedName>
        <fullName evidence="1">Uncharacterized protein</fullName>
    </submittedName>
</protein>
<dbReference type="EMBL" id="AK144906">
    <property type="protein sequence ID" value="BAE26127.1"/>
    <property type="molecule type" value="mRNA"/>
</dbReference>
<name>Q3UMH1_MOUSE</name>
<proteinExistence type="evidence at transcript level"/>
<reference evidence="1" key="4">
    <citation type="journal article" date="2001" name="Nature">
        <title>Functional annotation of a full-length mouse cDNA collection.</title>
        <authorList>
            <consortium name="The RIKEN Genome Exploration Research Group Phase II Team and the FANTOM Consortium"/>
        </authorList>
    </citation>
    <scope>NUCLEOTIDE SEQUENCE</scope>
    <source>
        <tissue evidence="1">Mammary gland</tissue>
    </source>
</reference>
<evidence type="ECO:0000313" key="1">
    <source>
        <dbReference type="EMBL" id="BAE26127.1"/>
    </source>
</evidence>
<sequence>SSLICREPEEAELGTLCPGLELGVFSALCPPPSESQEQVAPPPNPHPQTHCPLQSYHIAHFPGLDSSFEREDNRFPFCLAEWQQTLFALKKVKRACCSTQRSQVQFPAPTSHITHRDPYKNILNIIIDKDTKSPHSPHGAQ</sequence>
<feature type="non-terminal residue" evidence="1">
    <location>
        <position position="1"/>
    </location>
</feature>
<reference evidence="1" key="2">
    <citation type="journal article" date="2000" name="Genome Res.">
        <title>Normalization and subtraction of cap-trapper-selected cDNAs to prepare full-length cDNA libraries for rapid discovery of new genes.</title>
        <authorList>
            <person name="Carninci P."/>
            <person name="Shibata Y."/>
            <person name="Hayatsu N."/>
            <person name="Sugahara Y."/>
            <person name="Shibata K."/>
            <person name="Itoh M."/>
            <person name="Konno H."/>
            <person name="Okazaki Y."/>
            <person name="Muramatsu M."/>
            <person name="Hayashizaki Y."/>
        </authorList>
    </citation>
    <scope>NUCLEOTIDE SEQUENCE</scope>
    <source>
        <tissue evidence="1">Mammary gland</tissue>
    </source>
</reference>
<dbReference type="AlphaFoldDB" id="Q3UMH1"/>